<dbReference type="InterPro" id="IPR004839">
    <property type="entry name" value="Aminotransferase_I/II_large"/>
</dbReference>
<protein>
    <submittedName>
        <fullName evidence="7">GntR family transcriptional regulator</fullName>
    </submittedName>
</protein>
<dbReference type="GO" id="GO:0003677">
    <property type="term" value="F:DNA binding"/>
    <property type="evidence" value="ECO:0007669"/>
    <property type="project" value="UniProtKB-KW"/>
</dbReference>
<evidence type="ECO:0000256" key="1">
    <source>
        <dbReference type="ARBA" id="ARBA00005384"/>
    </source>
</evidence>
<dbReference type="PANTHER" id="PTHR46577">
    <property type="entry name" value="HTH-TYPE TRANSCRIPTIONAL REGULATORY PROTEIN GABR"/>
    <property type="match status" value="1"/>
</dbReference>
<dbReference type="SUPFAM" id="SSF46785">
    <property type="entry name" value="Winged helix' DNA-binding domain"/>
    <property type="match status" value="1"/>
</dbReference>
<dbReference type="CDD" id="cd00609">
    <property type="entry name" value="AAT_like"/>
    <property type="match status" value="1"/>
</dbReference>
<dbReference type="GO" id="GO:0003700">
    <property type="term" value="F:DNA-binding transcription factor activity"/>
    <property type="evidence" value="ECO:0007669"/>
    <property type="project" value="InterPro"/>
</dbReference>
<dbReference type="AlphaFoldDB" id="A0A1Y0CA02"/>
<dbReference type="CDD" id="cd07377">
    <property type="entry name" value="WHTH_GntR"/>
    <property type="match status" value="1"/>
</dbReference>
<keyword evidence="8" id="KW-1185">Reference proteome</keyword>
<dbReference type="InterPro" id="IPR036388">
    <property type="entry name" value="WH-like_DNA-bd_sf"/>
</dbReference>
<evidence type="ECO:0000256" key="4">
    <source>
        <dbReference type="ARBA" id="ARBA00023125"/>
    </source>
</evidence>
<dbReference type="InterPro" id="IPR036390">
    <property type="entry name" value="WH_DNA-bd_sf"/>
</dbReference>
<dbReference type="PANTHER" id="PTHR46577:SF1">
    <property type="entry name" value="HTH-TYPE TRANSCRIPTIONAL REGULATORY PROTEIN GABR"/>
    <property type="match status" value="1"/>
</dbReference>
<dbReference type="InterPro" id="IPR000524">
    <property type="entry name" value="Tscrpt_reg_HTH_GntR"/>
</dbReference>
<keyword evidence="3" id="KW-0805">Transcription regulation</keyword>
<dbReference type="InterPro" id="IPR051446">
    <property type="entry name" value="HTH_trans_reg/aminotransferase"/>
</dbReference>
<keyword evidence="2" id="KW-0663">Pyridoxal phosphate</keyword>
<dbReference type="OrthoDB" id="3564840at2"/>
<evidence type="ECO:0000256" key="5">
    <source>
        <dbReference type="ARBA" id="ARBA00023163"/>
    </source>
</evidence>
<dbReference type="PRINTS" id="PR00035">
    <property type="entry name" value="HTHGNTR"/>
</dbReference>
<dbReference type="Gene3D" id="1.10.10.10">
    <property type="entry name" value="Winged helix-like DNA-binding domain superfamily/Winged helix DNA-binding domain"/>
    <property type="match status" value="1"/>
</dbReference>
<keyword evidence="5" id="KW-0804">Transcription</keyword>
<feature type="domain" description="HTH gntR-type" evidence="6">
    <location>
        <begin position="38"/>
        <end position="106"/>
    </location>
</feature>
<dbReference type="Pfam" id="PF00155">
    <property type="entry name" value="Aminotran_1_2"/>
    <property type="match status" value="1"/>
</dbReference>
<evidence type="ECO:0000313" key="8">
    <source>
        <dbReference type="Proteomes" id="UP000195331"/>
    </source>
</evidence>
<evidence type="ECO:0000256" key="2">
    <source>
        <dbReference type="ARBA" id="ARBA00022898"/>
    </source>
</evidence>
<dbReference type="Pfam" id="PF00392">
    <property type="entry name" value="GntR"/>
    <property type="match status" value="1"/>
</dbReference>
<dbReference type="PROSITE" id="PS50949">
    <property type="entry name" value="HTH_GNTR"/>
    <property type="match status" value="1"/>
</dbReference>
<dbReference type="SMART" id="SM00345">
    <property type="entry name" value="HTH_GNTR"/>
    <property type="match status" value="1"/>
</dbReference>
<reference evidence="7 8" key="1">
    <citation type="submission" date="2017-04" db="EMBL/GenBank/DDBJ databases">
        <title>Whole Genome Sequence of 1,4-Dioxane Degrading Bacterium Mycobacterium dioxanotrophicus PH-06.</title>
        <authorList>
            <person name="He Y."/>
        </authorList>
    </citation>
    <scope>NUCLEOTIDE SEQUENCE [LARGE SCALE GENOMIC DNA]</scope>
    <source>
        <strain evidence="7 8">PH-06</strain>
    </source>
</reference>
<comment type="similarity">
    <text evidence="1">In the C-terminal section; belongs to the class-I pyridoxal-phosphate-dependent aminotransferase family.</text>
</comment>
<sequence length="485" mass="51956">MLVGSWLNKQHQERTHLVDQVSFGADFLQLDPSTAPGRGLTAWLTDAFRAAISDGRLVPDTRLPATRVLAGELGISRGVVVEAYRRLTDEGLVSGRSGGGTVVLARPARSSAPAAPRFDTHRLPRPRLTLAEGIDLSPGVPDLSAFPRSTWLRAERAVLAETAPEDLGYGDPRGHPRLRTALAPWLGRTRGLRVEPDDILVVAGVAQSMALLAQQLRREGTEEIAVEDPGSRGAVEELEYWGLGAVPVPVDDDGIRVDALAASGAAVAFLTPAHQFPTGVVLAPQRRRELLSWDGELIVEDDYDAEYRYDRAPVPALHPAAPDRVAYTGSTSKSLAPALRLGWLVPPRSRFAELVAAKHATDLGSPTVPQLVLARLLESGEYDRHVRLVRARHRTRRDALLQSLSGAVPAATVTGVAAGLHLLVTLPAGIDDVALADELRAAGVLVHPLSWHRRLPGSPGLVLGYASHPPDRLRAAGATIARVVQ</sequence>
<dbReference type="KEGG" id="mdx:BTO20_27605"/>
<dbReference type="SUPFAM" id="SSF53383">
    <property type="entry name" value="PLP-dependent transferases"/>
    <property type="match status" value="1"/>
</dbReference>
<keyword evidence="4" id="KW-0238">DNA-binding</keyword>
<evidence type="ECO:0000256" key="3">
    <source>
        <dbReference type="ARBA" id="ARBA00023015"/>
    </source>
</evidence>
<organism evidence="7 8">
    <name type="scientific">Mycobacterium dioxanotrophicus</name>
    <dbReference type="NCBI Taxonomy" id="482462"/>
    <lineage>
        <taxon>Bacteria</taxon>
        <taxon>Bacillati</taxon>
        <taxon>Actinomycetota</taxon>
        <taxon>Actinomycetes</taxon>
        <taxon>Mycobacteriales</taxon>
        <taxon>Mycobacteriaceae</taxon>
        <taxon>Mycobacterium</taxon>
    </lineage>
</organism>
<dbReference type="InterPro" id="IPR015424">
    <property type="entry name" value="PyrdxlP-dep_Trfase"/>
</dbReference>
<dbReference type="Proteomes" id="UP000195331">
    <property type="component" value="Chromosome"/>
</dbReference>
<accession>A0A1Y0CA02</accession>
<evidence type="ECO:0000259" key="6">
    <source>
        <dbReference type="PROSITE" id="PS50949"/>
    </source>
</evidence>
<dbReference type="GO" id="GO:0030170">
    <property type="term" value="F:pyridoxal phosphate binding"/>
    <property type="evidence" value="ECO:0007669"/>
    <property type="project" value="InterPro"/>
</dbReference>
<dbReference type="Gene3D" id="3.40.640.10">
    <property type="entry name" value="Type I PLP-dependent aspartate aminotransferase-like (Major domain)"/>
    <property type="match status" value="1"/>
</dbReference>
<dbReference type="EMBL" id="CP020809">
    <property type="protein sequence ID" value="ART71805.1"/>
    <property type="molecule type" value="Genomic_DNA"/>
</dbReference>
<proteinExistence type="inferred from homology"/>
<evidence type="ECO:0000313" key="7">
    <source>
        <dbReference type="EMBL" id="ART71805.1"/>
    </source>
</evidence>
<name>A0A1Y0CA02_9MYCO</name>
<gene>
    <name evidence="7" type="ORF">BTO20_27605</name>
</gene>
<dbReference type="InterPro" id="IPR015421">
    <property type="entry name" value="PyrdxlP-dep_Trfase_major"/>
</dbReference>